<evidence type="ECO:0000313" key="2">
    <source>
        <dbReference type="EnsemblPlants" id="TraesCS1D02G394400.1"/>
    </source>
</evidence>
<dbReference type="AlphaFoldDB" id="A0A3B6A223"/>
<dbReference type="Gramene" id="TraesLAC1D03G00562310.1">
    <property type="protein sequence ID" value="TraesLAC1D03G00562310.1"/>
    <property type="gene ID" value="TraesLAC1D03G00562310"/>
</dbReference>
<dbReference type="Gramene" id="TraesCS1D02G394400.1">
    <property type="protein sequence ID" value="TraesCS1D02G394400.1"/>
    <property type="gene ID" value="TraesCS1D02G394400"/>
</dbReference>
<proteinExistence type="predicted"/>
<dbReference type="RefSeq" id="XP_044446434.1">
    <property type="nucleotide sequence ID" value="XM_044590499.1"/>
</dbReference>
<dbReference type="PANTHER" id="PTHR33735:SF10">
    <property type="entry name" value="EXPRESSED PROTEIN"/>
    <property type="match status" value="1"/>
</dbReference>
<sequence length="200" mass="21401">MSPASSFASLCRHRLIHIHCTTRLGCDNPPATAAHFLALDRRRSFSSSGLRRGIRGTRSSGGGAGGTGRPAAGFSTWARLAIGSTVAVAAPFLHSKSASILRIGNEVEMVKDAAETAAEVVEEVATVAEKVSSEVAGHLPEDGRLRRAAVVVEHASKEVAEEAHLARDIIHKVDEIEEDVKAIIEPIMDHGKHQRKHLEK</sequence>
<feature type="region of interest" description="Disordered" evidence="1">
    <location>
        <begin position="48"/>
        <end position="68"/>
    </location>
</feature>
<dbReference type="Gramene" id="TraesROB_scaffold_066392_01G000400.1">
    <property type="protein sequence ID" value="TraesROB_scaffold_066392_01G000400.1"/>
    <property type="gene ID" value="TraesROB_scaffold_066392_01G000400"/>
</dbReference>
<dbReference type="Gramene" id="TraesMAC1D03G00558000.1">
    <property type="protein sequence ID" value="TraesMAC1D03G00558000.1"/>
    <property type="gene ID" value="TraesMAC1D03G00558000"/>
</dbReference>
<dbReference type="Gramene" id="TraesCS1D03G0915900.1">
    <property type="protein sequence ID" value="TraesCS1D03G0915900.1.CDS"/>
    <property type="gene ID" value="TraesCS1D03G0915900"/>
</dbReference>
<dbReference type="SMR" id="A0A3B6A223"/>
<evidence type="ECO:0000313" key="3">
    <source>
        <dbReference type="Proteomes" id="UP000019116"/>
    </source>
</evidence>
<organism evidence="2">
    <name type="scientific">Triticum aestivum</name>
    <name type="common">Wheat</name>
    <dbReference type="NCBI Taxonomy" id="4565"/>
    <lineage>
        <taxon>Eukaryota</taxon>
        <taxon>Viridiplantae</taxon>
        <taxon>Streptophyta</taxon>
        <taxon>Embryophyta</taxon>
        <taxon>Tracheophyta</taxon>
        <taxon>Spermatophyta</taxon>
        <taxon>Magnoliopsida</taxon>
        <taxon>Liliopsida</taxon>
        <taxon>Poales</taxon>
        <taxon>Poaceae</taxon>
        <taxon>BOP clade</taxon>
        <taxon>Pooideae</taxon>
        <taxon>Triticodae</taxon>
        <taxon>Triticeae</taxon>
        <taxon>Triticinae</taxon>
        <taxon>Triticum</taxon>
    </lineage>
</organism>
<dbReference type="Gramene" id="TraesPARA_EIv1.0_0316940.1">
    <property type="protein sequence ID" value="TraesPARA_EIv1.0_0316940.1.CDS"/>
    <property type="gene ID" value="TraesPARA_EIv1.0_0316940"/>
</dbReference>
<dbReference type="Gramene" id="TraesLDM1D03G00560840.1">
    <property type="protein sequence ID" value="TraesLDM1D03G00560840.1"/>
    <property type="gene ID" value="TraesLDM1D03G00560840"/>
</dbReference>
<dbReference type="Gramene" id="TraesNOR1D03G00566490.1">
    <property type="protein sequence ID" value="TraesNOR1D03G00566490.1"/>
    <property type="gene ID" value="TraesNOR1D03G00566490"/>
</dbReference>
<dbReference type="Gramene" id="TraesJAG1D03G00557900.1">
    <property type="protein sequence ID" value="TraesJAG1D03G00557900.1"/>
    <property type="gene ID" value="TraesJAG1D03G00557900"/>
</dbReference>
<dbReference type="EnsemblPlants" id="TraesCS1D02G394400.1">
    <property type="protein sequence ID" value="TraesCS1D02G394400.1"/>
    <property type="gene ID" value="TraesCS1D02G394400"/>
</dbReference>
<reference evidence="2" key="1">
    <citation type="submission" date="2018-08" db="EMBL/GenBank/DDBJ databases">
        <authorList>
            <person name="Rossello M."/>
        </authorList>
    </citation>
    <scope>NUCLEOTIDE SEQUENCE [LARGE SCALE GENOMIC DNA]</scope>
    <source>
        <strain evidence="2">cv. Chinese Spring</strain>
    </source>
</reference>
<accession>A0A3B6A223</accession>
<reference evidence="2" key="2">
    <citation type="submission" date="2018-10" db="UniProtKB">
        <authorList>
            <consortium name="EnsemblPlants"/>
        </authorList>
    </citation>
    <scope>IDENTIFICATION</scope>
</reference>
<dbReference type="GeneID" id="123176120"/>
<dbReference type="Gramene" id="TraesCLE_scaffold_059546_01G000300.1">
    <property type="protein sequence ID" value="TraesCLE_scaffold_059546_01G000300.1"/>
    <property type="gene ID" value="TraesCLE_scaffold_059546_01G000300"/>
</dbReference>
<protein>
    <submittedName>
        <fullName evidence="2">Uncharacterized protein</fullName>
    </submittedName>
</protein>
<dbReference type="Gramene" id="TraesWEE_scaffold_064660_01G000200.1">
    <property type="protein sequence ID" value="TraesWEE_scaffold_064660_01G000200.1"/>
    <property type="gene ID" value="TraesWEE_scaffold_064660_01G000200"/>
</dbReference>
<name>A0A3B6A223_WHEAT</name>
<dbReference type="Proteomes" id="UP000019116">
    <property type="component" value="Chromosome 1D"/>
</dbReference>
<dbReference type="PANTHER" id="PTHR33735">
    <property type="entry name" value="EXPRESSED PROTEIN"/>
    <property type="match status" value="1"/>
</dbReference>
<feature type="compositionally biased region" description="Gly residues" evidence="1">
    <location>
        <begin position="59"/>
        <end position="68"/>
    </location>
</feature>
<evidence type="ECO:0000256" key="1">
    <source>
        <dbReference type="SAM" id="MobiDB-lite"/>
    </source>
</evidence>
<dbReference type="Gramene" id="TraesARI1D03G00564810.1">
    <property type="protein sequence ID" value="TraesARI1D03G00564810.1"/>
    <property type="gene ID" value="TraesARI1D03G00564810"/>
</dbReference>
<dbReference type="Gramene" id="TraesCAD_scaffold_013913_01G000300.1">
    <property type="protein sequence ID" value="TraesCAD_scaffold_013913_01G000300.1"/>
    <property type="gene ID" value="TraesCAD_scaffold_013913_01G000300"/>
</dbReference>
<gene>
    <name evidence="2" type="primary">LOC123176120</name>
</gene>
<dbReference type="OMA" id="LIHIHCT"/>
<dbReference type="Gramene" id="TraesRN1D0100968400.1">
    <property type="protein sequence ID" value="TraesRN1D0100968400.1"/>
    <property type="gene ID" value="TraesRN1D0100968400"/>
</dbReference>
<dbReference type="Gramene" id="TraesSYM1D03G00565590.1">
    <property type="protein sequence ID" value="TraesSYM1D03G00565590.1"/>
    <property type="gene ID" value="TraesSYM1D03G00565590"/>
</dbReference>
<keyword evidence="3" id="KW-1185">Reference proteome</keyword>
<dbReference type="Gramene" id="TraesJUL1D03G00561310.1">
    <property type="protein sequence ID" value="TraesJUL1D03G00561310.1"/>
    <property type="gene ID" value="TraesJUL1D03G00561310"/>
</dbReference>
<dbReference type="Gramene" id="TraesSTA1D03G00556940.1">
    <property type="protein sequence ID" value="TraesSTA1D03G00556940.1"/>
    <property type="gene ID" value="TraesSTA1D03G00556940"/>
</dbReference>
<dbReference type="OrthoDB" id="783687at2759"/>